<proteinExistence type="predicted"/>
<dbReference type="InterPro" id="IPR045882">
    <property type="entry name" value="GPT1/2"/>
</dbReference>
<dbReference type="PANTHER" id="PTHR33737:SF2">
    <property type="entry name" value="OS12G0102700 PROTEIN"/>
    <property type="match status" value="1"/>
</dbReference>
<keyword evidence="3" id="KW-1185">Reference proteome</keyword>
<feature type="compositionally biased region" description="Basic and acidic residues" evidence="1">
    <location>
        <begin position="642"/>
        <end position="651"/>
    </location>
</feature>
<organism evidence="2 3">
    <name type="scientific">Musa troglodytarum</name>
    <name type="common">fe'i banana</name>
    <dbReference type="NCBI Taxonomy" id="320322"/>
    <lineage>
        <taxon>Eukaryota</taxon>
        <taxon>Viridiplantae</taxon>
        <taxon>Streptophyta</taxon>
        <taxon>Embryophyta</taxon>
        <taxon>Tracheophyta</taxon>
        <taxon>Spermatophyta</taxon>
        <taxon>Magnoliopsida</taxon>
        <taxon>Liliopsida</taxon>
        <taxon>Zingiberales</taxon>
        <taxon>Musaceae</taxon>
        <taxon>Musa</taxon>
    </lineage>
</organism>
<feature type="region of interest" description="Disordered" evidence="1">
    <location>
        <begin position="396"/>
        <end position="442"/>
    </location>
</feature>
<dbReference type="AlphaFoldDB" id="A0A9E7IF38"/>
<feature type="compositionally biased region" description="Polar residues" evidence="1">
    <location>
        <begin position="319"/>
        <end position="353"/>
    </location>
</feature>
<feature type="compositionally biased region" description="Low complexity" evidence="1">
    <location>
        <begin position="354"/>
        <end position="379"/>
    </location>
</feature>
<feature type="region of interest" description="Disordered" evidence="1">
    <location>
        <begin position="166"/>
        <end position="202"/>
    </location>
</feature>
<dbReference type="GO" id="GO:0008017">
    <property type="term" value="F:microtubule binding"/>
    <property type="evidence" value="ECO:0007669"/>
    <property type="project" value="InterPro"/>
</dbReference>
<evidence type="ECO:0000313" key="3">
    <source>
        <dbReference type="Proteomes" id="UP001055439"/>
    </source>
</evidence>
<feature type="region of interest" description="Disordered" evidence="1">
    <location>
        <begin position="248"/>
        <end position="379"/>
    </location>
</feature>
<dbReference type="OrthoDB" id="1931260at2759"/>
<protein>
    <submittedName>
        <fullName evidence="2">Uncharacterized protein</fullName>
    </submittedName>
</protein>
<sequence length="651" mass="69693">MERLSLIDVASEDDLLTSSPCDGFIGQISPVIVGSEESGNQVKINKQIEQALNLSESPEHNKTKTGKCNLRKSLAWDSAFFTSEGVLNHEELAIVNSTFKKTEACSLPIILEDPRKSTESTSTLDNDSWALENLEVDLFENVRASIQMTFGTGEKALTVAQPIKKNNPARRASMKLEPSSRNKKSTPVASERHGVSNHLHESTTRAATVVTNVGADGVTNSKMLKPPRVLSRGTLPAVPTKINLVSGNNQIKTSGKKDIPGNAATQKSAVVSKKTKGGSCDTIKSSHSPKPTPKLVDNSRDTARKSPSETTRSRSTSRAINRSLSGSVTNKASMRTSGSKISRNTSNSAVSPNSSVKLSSIASPSSSFDSVASGSSSSTFSAVKPLIDSVEHGADNEEVHSPGLHSNLGSEDIGHSNGLHVTKVHPKSCPNDSSGTKCYKPSGLKMPTPKIGYFDAKKSLACDVKTVSEPRQQPSFPKPTTGVPKSDSGSKTKPRKIQHVTPANQDMSIDSYSPRSRSTALSRSPIAESPSLERPPKLVVSGGLTDTSEAQKESSPIVKDFHSPFKVFDASVVNKAECDLLPKPSTKERDADPYPKHAANIPVEDEAMILIDGSSGVLWKHSETQATENQNNYHCDPPTINVEKENMSPAK</sequence>
<dbReference type="PANTHER" id="PTHR33737">
    <property type="entry name" value="OS05G0121800 PROTEIN"/>
    <property type="match status" value="1"/>
</dbReference>
<feature type="region of interest" description="Disordered" evidence="1">
    <location>
        <begin position="465"/>
        <end position="558"/>
    </location>
</feature>
<feature type="region of interest" description="Disordered" evidence="1">
    <location>
        <begin position="625"/>
        <end position="651"/>
    </location>
</feature>
<reference evidence="2" key="1">
    <citation type="submission" date="2022-05" db="EMBL/GenBank/DDBJ databases">
        <title>The Musa troglodytarum L. genome provides insights into the mechanism of non-climacteric behaviour and enrichment of carotenoids.</title>
        <authorList>
            <person name="Wang J."/>
        </authorList>
    </citation>
    <scope>NUCLEOTIDE SEQUENCE</scope>
    <source>
        <tissue evidence="2">Leaf</tissue>
    </source>
</reference>
<feature type="compositionally biased region" description="Basic and acidic residues" evidence="1">
    <location>
        <begin position="297"/>
        <end position="307"/>
    </location>
</feature>
<gene>
    <name evidence="2" type="ORF">MUK42_25454</name>
</gene>
<evidence type="ECO:0000313" key="2">
    <source>
        <dbReference type="EMBL" id="URE45783.1"/>
    </source>
</evidence>
<accession>A0A9E7IF38</accession>
<dbReference type="Proteomes" id="UP001055439">
    <property type="component" value="Chromosome 9"/>
</dbReference>
<evidence type="ECO:0000256" key="1">
    <source>
        <dbReference type="SAM" id="MobiDB-lite"/>
    </source>
</evidence>
<dbReference type="EMBL" id="CP097511">
    <property type="protein sequence ID" value="URE45783.1"/>
    <property type="molecule type" value="Genomic_DNA"/>
</dbReference>
<name>A0A9E7IF38_9LILI</name>
<feature type="compositionally biased region" description="Basic and acidic residues" evidence="1">
    <location>
        <begin position="190"/>
        <end position="202"/>
    </location>
</feature>
<feature type="compositionally biased region" description="Polar residues" evidence="1">
    <location>
        <begin position="501"/>
        <end position="522"/>
    </location>
</feature>